<dbReference type="EMBL" id="JAFVMH010000004">
    <property type="protein sequence ID" value="MBO1325385.1"/>
    <property type="molecule type" value="Genomic_DNA"/>
</dbReference>
<dbReference type="Proteomes" id="UP000664073">
    <property type="component" value="Unassembled WGS sequence"/>
</dbReference>
<proteinExistence type="predicted"/>
<evidence type="ECO:0000313" key="2">
    <source>
        <dbReference type="Proteomes" id="UP000664073"/>
    </source>
</evidence>
<dbReference type="RefSeq" id="WP_207846059.1">
    <property type="nucleotide sequence ID" value="NZ_JAFVMH010000004.1"/>
</dbReference>
<reference evidence="1" key="1">
    <citation type="submission" date="2021-03" db="EMBL/GenBank/DDBJ databases">
        <title>The complete genome sequence of Acetobacter sp. TBRC 12339.</title>
        <authorList>
            <person name="Charoenyingcharoen P."/>
            <person name="Yukphan P."/>
        </authorList>
    </citation>
    <scope>NUCLEOTIDE SEQUENCE</scope>
    <source>
        <strain evidence="1">TBRC 12339</strain>
    </source>
</reference>
<sequence>MTEDEANSDDLKEMPHNVVNIGDYRIERTKSGYDGIAIGKDCPHRSLVMDDNGHTCTCDDCKKQVSAYWALGMLITQYRREYEKLHRMQALQRKRETKTLRLKASQAIETAWRRRGTVPTCPHCDRGIFPSDTFGAVGKALELAEREKSPPKKWSGAATAEVVKITEQAIHD</sequence>
<protein>
    <submittedName>
        <fullName evidence="1">Uncharacterized protein</fullName>
    </submittedName>
</protein>
<keyword evidence="2" id="KW-1185">Reference proteome</keyword>
<comment type="caution">
    <text evidence="1">The sequence shown here is derived from an EMBL/GenBank/DDBJ whole genome shotgun (WGS) entry which is preliminary data.</text>
</comment>
<accession>A0A939HJ45</accession>
<evidence type="ECO:0000313" key="1">
    <source>
        <dbReference type="EMBL" id="MBO1325385.1"/>
    </source>
</evidence>
<organism evidence="1 2">
    <name type="scientific">Acetobacter garciniae</name>
    <dbReference type="NCBI Taxonomy" id="2817435"/>
    <lineage>
        <taxon>Bacteria</taxon>
        <taxon>Pseudomonadati</taxon>
        <taxon>Pseudomonadota</taxon>
        <taxon>Alphaproteobacteria</taxon>
        <taxon>Acetobacterales</taxon>
        <taxon>Acetobacteraceae</taxon>
        <taxon>Acetobacter</taxon>
    </lineage>
</organism>
<dbReference type="AlphaFoldDB" id="A0A939HJ45"/>
<gene>
    <name evidence="1" type="ORF">J2D77_09515</name>
</gene>
<name>A0A939HJ45_9PROT</name>